<evidence type="ECO:0000313" key="2">
    <source>
        <dbReference type="Proteomes" id="UP000825933"/>
    </source>
</evidence>
<dbReference type="GO" id="GO:0003677">
    <property type="term" value="F:DNA binding"/>
    <property type="evidence" value="ECO:0007669"/>
    <property type="project" value="InterPro"/>
</dbReference>
<organism evidence="1 2">
    <name type="scientific">Methanobacterium spitsbergense</name>
    <dbReference type="NCBI Taxonomy" id="2874285"/>
    <lineage>
        <taxon>Archaea</taxon>
        <taxon>Methanobacteriati</taxon>
        <taxon>Methanobacteriota</taxon>
        <taxon>Methanomada group</taxon>
        <taxon>Methanobacteria</taxon>
        <taxon>Methanobacteriales</taxon>
        <taxon>Methanobacteriaceae</taxon>
        <taxon>Methanobacterium</taxon>
    </lineage>
</organism>
<reference evidence="2" key="1">
    <citation type="journal article" date="2022" name="Microbiol. Resour. Announc.">
        <title>Draft Genome Sequence of a Methanogenic Archaeon from West Spitsbergen Permafrost.</title>
        <authorList>
            <person name="Trubitsyn V."/>
            <person name="Rivkina E."/>
            <person name="Shcherbakova V."/>
        </authorList>
    </citation>
    <scope>NUCLEOTIDE SEQUENCE [LARGE SCALE GENOMIC DNA]</scope>
    <source>
        <strain evidence="2">VT</strain>
    </source>
</reference>
<accession>A0A8T5UVV6</accession>
<keyword evidence="2" id="KW-1185">Reference proteome</keyword>
<comment type="caution">
    <text evidence="1">The sequence shown here is derived from an EMBL/GenBank/DDBJ whole genome shotgun (WGS) entry which is preliminary data.</text>
</comment>
<dbReference type="InterPro" id="IPR011010">
    <property type="entry name" value="DNA_brk_join_enz"/>
</dbReference>
<gene>
    <name evidence="1" type="ORF">K8N75_10090</name>
</gene>
<dbReference type="EMBL" id="JAIOUQ010000012">
    <property type="protein sequence ID" value="MBZ2166387.1"/>
    <property type="molecule type" value="Genomic_DNA"/>
</dbReference>
<dbReference type="Proteomes" id="UP000825933">
    <property type="component" value="Unassembled WGS sequence"/>
</dbReference>
<evidence type="ECO:0000313" key="1">
    <source>
        <dbReference type="EMBL" id="MBZ2166387.1"/>
    </source>
</evidence>
<name>A0A8T5UVV6_9EURY</name>
<protein>
    <submittedName>
        <fullName evidence="1">Uncharacterized protein</fullName>
    </submittedName>
</protein>
<proteinExistence type="predicted"/>
<sequence>MNDKLFRGKTGKGLRSDVFQWFLRKLNIECEWGFIGRQIFFHSNILRKIFDNNLEESGMPHHYIRQLMGHRKDPLQGTIFLLQAKNYEKNTINSYTILILLNKLNFKEI</sequence>
<dbReference type="SUPFAM" id="SSF56349">
    <property type="entry name" value="DNA breaking-rejoining enzymes"/>
    <property type="match status" value="1"/>
</dbReference>
<dbReference type="RefSeq" id="WP_223791938.1">
    <property type="nucleotide sequence ID" value="NZ_JAIOUQ010000012.1"/>
</dbReference>
<dbReference type="AlphaFoldDB" id="A0A8T5UVV6"/>